<comment type="caution">
    <text evidence="2">The sequence shown here is derived from an EMBL/GenBank/DDBJ whole genome shotgun (WGS) entry which is preliminary data.</text>
</comment>
<reference evidence="2" key="1">
    <citation type="submission" date="2021-03" db="EMBL/GenBank/DDBJ databases">
        <authorList>
            <person name="Bekaert M."/>
        </authorList>
    </citation>
    <scope>NUCLEOTIDE SEQUENCE</scope>
</reference>
<evidence type="ECO:0000313" key="3">
    <source>
        <dbReference type="Proteomes" id="UP000683360"/>
    </source>
</evidence>
<dbReference type="EMBL" id="CAJPWZ010001945">
    <property type="protein sequence ID" value="CAG2226874.1"/>
    <property type="molecule type" value="Genomic_DNA"/>
</dbReference>
<dbReference type="AlphaFoldDB" id="A0A8S3TCR5"/>
<dbReference type="PANTHER" id="PTHR46579:SF1">
    <property type="entry name" value="F5_8 TYPE C DOMAIN-CONTAINING PROTEIN"/>
    <property type="match status" value="1"/>
</dbReference>
<evidence type="ECO:0000313" key="2">
    <source>
        <dbReference type="EMBL" id="CAG2226874.1"/>
    </source>
</evidence>
<evidence type="ECO:0000256" key="1">
    <source>
        <dbReference type="SAM" id="MobiDB-lite"/>
    </source>
</evidence>
<name>A0A8S3TCR5_MYTED</name>
<protein>
    <recommendedName>
        <fullName evidence="4">Transposase domain-containing protein</fullName>
    </recommendedName>
</protein>
<organism evidence="2 3">
    <name type="scientific">Mytilus edulis</name>
    <name type="common">Blue mussel</name>
    <dbReference type="NCBI Taxonomy" id="6550"/>
    <lineage>
        <taxon>Eukaryota</taxon>
        <taxon>Metazoa</taxon>
        <taxon>Spiralia</taxon>
        <taxon>Lophotrochozoa</taxon>
        <taxon>Mollusca</taxon>
        <taxon>Bivalvia</taxon>
        <taxon>Autobranchia</taxon>
        <taxon>Pteriomorphia</taxon>
        <taxon>Mytilida</taxon>
        <taxon>Mytiloidea</taxon>
        <taxon>Mytilidae</taxon>
        <taxon>Mytilinae</taxon>
        <taxon>Mytilus</taxon>
    </lineage>
</organism>
<dbReference type="OrthoDB" id="10010998at2759"/>
<dbReference type="Proteomes" id="UP000683360">
    <property type="component" value="Unassembled WGS sequence"/>
</dbReference>
<accession>A0A8S3TCR5</accession>
<dbReference type="Pfam" id="PF02992">
    <property type="entry name" value="Transposase_21"/>
    <property type="match status" value="1"/>
</dbReference>
<dbReference type="PANTHER" id="PTHR46579">
    <property type="entry name" value="F5/8 TYPE C DOMAIN-CONTAINING PROTEIN-RELATED"/>
    <property type="match status" value="1"/>
</dbReference>
<dbReference type="InterPro" id="IPR004242">
    <property type="entry name" value="Transposase_21"/>
</dbReference>
<keyword evidence="3" id="KW-1185">Reference proteome</keyword>
<sequence length="1057" mass="120985">MASNEIKKRRKRGPYRKDDVSNLSFEENAAVENLEFRLEYDQNNGDDDNLTLSLDADVFMAPETMQDKHDKEEKAEEVSELHLHKQNENERFEMVCSDSNDVTRDAHTIEFQEEDVLKSERASCNPEEDMSDLTLIQSDNDFDNFISINDEEEMHFYSDDSDIEIDNTIGNDSSEYGNIENSDTFDEDMEPLYPGSSVTVGAFMLLITIFCMKHNLVGDGILQLLNIIAFILPPGHQLCTSLHEYKKYFQNLKNPICKHFYCNHCLGIIVNENVLVCPYPGCNKTLTKDMKSYFIEIPVESQAQNLFSQQGFYNKLQNRFTSSETTDSATYKDISDGYLYQLYTENDGPLSQPENISFTFNTDGAPVFKSSKVSVWPLFMVINELPYKLRMMKENMILAGLWFGNQKPSMSTFLSPFLDSFKKLNNGINCFSPERGNFISKAYLLCGTADLPARCMLCNGVQYNGSYSCWKCMQKGETAKSGKGHAHVFPFIQDNPKGPQRCRENVIEDSRNALQNMENKSKVIAVNGIKGPSWLTFFPLFNIIDGIAIDYMHGVLLGVMKLMLKLWFSPQLKNKVFSIHNHIADVDKKLQSIRPTLNITRLPRSIENDLKYWKANEYRSFLLYYSLPVLHGTLDNTRFNHFALLVNAIHILLKNGSTKNEIMRAESFLMEFNSYFEQLYDICYMTLNVHQLVHLADSVKCLGPLYTHSCFSFEDKNGYLLKMIRGTQNIDNQIITGVSFVQKIPELKLKFIVEGTELDKLYKSIESPNILKRGEMITQGIYILGSIKMRTLTKHALDALCKYLDFAPPNDYFATFRRIEMNDNLVYGMEYARMTKRDNSAIMFKHNGKVCFGRVCFFIRLDCIEQRANTVVAYTECLKCVNYSDHSGILSVKKTEITQCVPIVNIIESCIGGGEGGLNKLQDYFSTELHGETKENCFLIGLKNGHIQSDLEISQDNLEKNHRAILRYPDPEIGSNMGRYWNKDIPGISRDHPDHKFPSRKSCDNPVLRILRSWSQEIILMSGFTDLLALSWPWDNPGISCEYPENVLSSGPINVLH</sequence>
<gene>
    <name evidence="2" type="ORF">MEDL_39964</name>
</gene>
<evidence type="ECO:0008006" key="4">
    <source>
        <dbReference type="Google" id="ProtNLM"/>
    </source>
</evidence>
<proteinExistence type="predicted"/>
<feature type="region of interest" description="Disordered" evidence="1">
    <location>
        <begin position="1"/>
        <end position="22"/>
    </location>
</feature>